<evidence type="ECO:0000313" key="3">
    <source>
        <dbReference type="Proteomes" id="UP000184188"/>
    </source>
</evidence>
<dbReference type="Proteomes" id="UP000184188">
    <property type="component" value="Unassembled WGS sequence"/>
</dbReference>
<feature type="transmembrane region" description="Helical" evidence="1">
    <location>
        <begin position="61"/>
        <end position="82"/>
    </location>
</feature>
<dbReference type="AlphaFoldDB" id="A0A1L9SJH8"/>
<evidence type="ECO:0000256" key="1">
    <source>
        <dbReference type="SAM" id="Phobius"/>
    </source>
</evidence>
<accession>A0A1L9SJH8</accession>
<dbReference type="RefSeq" id="XP_022581858.1">
    <property type="nucleotide sequence ID" value="XM_022726464.1"/>
</dbReference>
<reference evidence="3" key="1">
    <citation type="journal article" date="2017" name="Genome Biol.">
        <title>Comparative genomics reveals high biological diversity and specific adaptations in the industrially and medically important fungal genus Aspergillus.</title>
        <authorList>
            <person name="de Vries R.P."/>
            <person name="Riley R."/>
            <person name="Wiebenga A."/>
            <person name="Aguilar-Osorio G."/>
            <person name="Amillis S."/>
            <person name="Uchima C.A."/>
            <person name="Anderluh G."/>
            <person name="Asadollahi M."/>
            <person name="Askin M."/>
            <person name="Barry K."/>
            <person name="Battaglia E."/>
            <person name="Bayram O."/>
            <person name="Benocci T."/>
            <person name="Braus-Stromeyer S.A."/>
            <person name="Caldana C."/>
            <person name="Canovas D."/>
            <person name="Cerqueira G.C."/>
            <person name="Chen F."/>
            <person name="Chen W."/>
            <person name="Choi C."/>
            <person name="Clum A."/>
            <person name="Dos Santos R.A."/>
            <person name="Damasio A.R."/>
            <person name="Diallinas G."/>
            <person name="Emri T."/>
            <person name="Fekete E."/>
            <person name="Flipphi M."/>
            <person name="Freyberg S."/>
            <person name="Gallo A."/>
            <person name="Gournas C."/>
            <person name="Habgood R."/>
            <person name="Hainaut M."/>
            <person name="Harispe M.L."/>
            <person name="Henrissat B."/>
            <person name="Hilden K.S."/>
            <person name="Hope R."/>
            <person name="Hossain A."/>
            <person name="Karabika E."/>
            <person name="Karaffa L."/>
            <person name="Karanyi Z."/>
            <person name="Krasevec N."/>
            <person name="Kuo A."/>
            <person name="Kusch H."/>
            <person name="LaButti K."/>
            <person name="Lagendijk E.L."/>
            <person name="Lapidus A."/>
            <person name="Levasseur A."/>
            <person name="Lindquist E."/>
            <person name="Lipzen A."/>
            <person name="Logrieco A.F."/>
            <person name="MacCabe A."/>
            <person name="Maekelae M.R."/>
            <person name="Malavazi I."/>
            <person name="Melin P."/>
            <person name="Meyer V."/>
            <person name="Mielnichuk N."/>
            <person name="Miskei M."/>
            <person name="Molnar A.P."/>
            <person name="Mule G."/>
            <person name="Ngan C.Y."/>
            <person name="Orejas M."/>
            <person name="Orosz E."/>
            <person name="Ouedraogo J.P."/>
            <person name="Overkamp K.M."/>
            <person name="Park H.-S."/>
            <person name="Perrone G."/>
            <person name="Piumi F."/>
            <person name="Punt P.J."/>
            <person name="Ram A.F."/>
            <person name="Ramon A."/>
            <person name="Rauscher S."/>
            <person name="Record E."/>
            <person name="Riano-Pachon D.M."/>
            <person name="Robert V."/>
            <person name="Roehrig J."/>
            <person name="Ruller R."/>
            <person name="Salamov A."/>
            <person name="Salih N.S."/>
            <person name="Samson R.A."/>
            <person name="Sandor E."/>
            <person name="Sanguinetti M."/>
            <person name="Schuetze T."/>
            <person name="Sepcic K."/>
            <person name="Shelest E."/>
            <person name="Sherlock G."/>
            <person name="Sophianopoulou V."/>
            <person name="Squina F.M."/>
            <person name="Sun H."/>
            <person name="Susca A."/>
            <person name="Todd R.B."/>
            <person name="Tsang A."/>
            <person name="Unkles S.E."/>
            <person name="van de Wiele N."/>
            <person name="van Rossen-Uffink D."/>
            <person name="Oliveira J.V."/>
            <person name="Vesth T.C."/>
            <person name="Visser J."/>
            <person name="Yu J.-H."/>
            <person name="Zhou M."/>
            <person name="Andersen M.R."/>
            <person name="Archer D.B."/>
            <person name="Baker S.E."/>
            <person name="Benoit I."/>
            <person name="Brakhage A.A."/>
            <person name="Braus G.H."/>
            <person name="Fischer R."/>
            <person name="Frisvad J.C."/>
            <person name="Goldman G.H."/>
            <person name="Houbraken J."/>
            <person name="Oakley B."/>
            <person name="Pocsi I."/>
            <person name="Scazzocchio C."/>
            <person name="Seiboth B."/>
            <person name="vanKuyk P.A."/>
            <person name="Wortman J."/>
            <person name="Dyer P.S."/>
            <person name="Grigoriev I.V."/>
        </authorList>
    </citation>
    <scope>NUCLEOTIDE SEQUENCE [LARGE SCALE GENOMIC DNA]</scope>
    <source>
        <strain evidence="3">CBS 506.65</strain>
    </source>
</reference>
<evidence type="ECO:0000313" key="2">
    <source>
        <dbReference type="EMBL" id="OJJ47348.1"/>
    </source>
</evidence>
<dbReference type="PANTHER" id="PTHR35041">
    <property type="entry name" value="MEDIATOR OF RNA POLYMERASE II TRANSCRIPTION SUBUNIT 1"/>
    <property type="match status" value="1"/>
</dbReference>
<name>A0A1L9SJH8_9EURO</name>
<dbReference type="VEuPathDB" id="FungiDB:ASPZODRAFT_16029"/>
<dbReference type="EMBL" id="KV878341">
    <property type="protein sequence ID" value="OJJ47348.1"/>
    <property type="molecule type" value="Genomic_DNA"/>
</dbReference>
<gene>
    <name evidence="2" type="ORF">ASPZODRAFT_16029</name>
</gene>
<sequence length="650" mass="70564">MGIRSLFKPTLAHMAGSLVTGVILAIGHHLFYRHLAGTRPPDAVYAAFGRSSGLTGQQLNLAVGSAFAFLVKAFLGMGISLAHDQATWRTIKARPMPSAFIDGAFAAKTSLFDLLNLHLWKRSVSTMLLAVVYWLLPLTVFFPPATLTVQFAASPSSSLRRVPRLDFTSTNYANLLLQSVNIDDVVSQSALTEDYYYSNAQFAVQAAVAASLTESQILPVASPALNATWMLAFPAPALSCSLVGADLYVRIAENIVEFLEYTKCAASYGYLCWTPDAGANGSLPFDSQTNYTLRSSALGPVDSEDGAALSLFVAVLPGMEYNPDALGCIASVEEAEDTLVDSVTISQQVANATIAQCKLYNASYTANFTYVEGSQAVDLSINDSYYNPVSWLYGLSSTTMFEDEASNGTFLPGTYNTTIMETFSYQAVMEAFNEMLLGGIAIVNGLQFEVDAIYQAVNTNVVSTGLMNTKEMAFLNNFNFSEAKGQSLTAATLPTTSWNGLSVTPVQNHTLPIVDALEEMFRNATISLMNSYLLQPNYSSPYAPPETNVTITPYYNRYVYSQSILWLSYGIGIILSLLAVVSGILCIWSNQGTYTTQFSTFLRVAKGVSLSTPIFMSDTDGKDPTPRYIKDLVVEFPDKYTPVSGNDHDE</sequence>
<dbReference type="STRING" id="1073090.A0A1L9SJH8"/>
<organism evidence="2 3">
    <name type="scientific">Penicilliopsis zonata CBS 506.65</name>
    <dbReference type="NCBI Taxonomy" id="1073090"/>
    <lineage>
        <taxon>Eukaryota</taxon>
        <taxon>Fungi</taxon>
        <taxon>Dikarya</taxon>
        <taxon>Ascomycota</taxon>
        <taxon>Pezizomycotina</taxon>
        <taxon>Eurotiomycetes</taxon>
        <taxon>Eurotiomycetidae</taxon>
        <taxon>Eurotiales</taxon>
        <taxon>Aspergillaceae</taxon>
        <taxon>Penicilliopsis</taxon>
    </lineage>
</organism>
<dbReference type="PANTHER" id="PTHR35041:SF6">
    <property type="entry name" value="FORMYLMETHIONINE DEFORMYLASE-LIKE PROTEIN-RELATED"/>
    <property type="match status" value="1"/>
</dbReference>
<dbReference type="GeneID" id="34612928"/>
<keyword evidence="1" id="KW-1133">Transmembrane helix</keyword>
<feature type="transmembrane region" description="Helical" evidence="1">
    <location>
        <begin position="127"/>
        <end position="153"/>
    </location>
</feature>
<keyword evidence="1" id="KW-0812">Transmembrane</keyword>
<feature type="transmembrane region" description="Helical" evidence="1">
    <location>
        <begin position="12"/>
        <end position="32"/>
    </location>
</feature>
<keyword evidence="3" id="KW-1185">Reference proteome</keyword>
<protein>
    <submittedName>
        <fullName evidence="2">Uncharacterized protein</fullName>
    </submittedName>
</protein>
<proteinExistence type="predicted"/>
<feature type="transmembrane region" description="Helical" evidence="1">
    <location>
        <begin position="566"/>
        <end position="588"/>
    </location>
</feature>
<keyword evidence="1" id="KW-0472">Membrane</keyword>
<dbReference type="OrthoDB" id="5322539at2759"/>